<dbReference type="Pfam" id="PF07452">
    <property type="entry name" value="CHRD"/>
    <property type="match status" value="1"/>
</dbReference>
<dbReference type="AlphaFoldDB" id="A0A7C2P4V0"/>
<reference evidence="3" key="1">
    <citation type="journal article" date="2020" name="mSystems">
        <title>Genome- and Community-Level Interaction Insights into Carbon Utilization and Element Cycling Functions of Hydrothermarchaeota in Hydrothermal Sediment.</title>
        <authorList>
            <person name="Zhou Z."/>
            <person name="Liu Y."/>
            <person name="Xu W."/>
            <person name="Pan J."/>
            <person name="Luo Z.H."/>
            <person name="Li M."/>
        </authorList>
    </citation>
    <scope>NUCLEOTIDE SEQUENCE [LARGE SCALE GENOMIC DNA]</scope>
    <source>
        <strain evidence="3">SpSt-339</strain>
    </source>
</reference>
<feature type="signal peptide" evidence="1">
    <location>
        <begin position="1"/>
        <end position="26"/>
    </location>
</feature>
<accession>A0A7C2P4V0</accession>
<sequence>MRYRSVFGAGLAVCLAVSLAAAPVQAADFRADLTGDQEVPAVETDAMGLALFQFVRVFGQERLITARIDVGLSGPVVGAHIHNAPAGENGPIVLDFANGVILSGVVKLNVNSAADLEGPLQGLTLQDLRALMDEGSTYINVHTEANPDGEIRGQIEED</sequence>
<gene>
    <name evidence="3" type="ORF">ENQ76_13405</name>
</gene>
<proteinExistence type="predicted"/>
<comment type="caution">
    <text evidence="3">The sequence shown here is derived from an EMBL/GenBank/DDBJ whole genome shotgun (WGS) entry which is preliminary data.</text>
</comment>
<feature type="domain" description="CHRD" evidence="2">
    <location>
        <begin position="25"/>
        <end position="158"/>
    </location>
</feature>
<evidence type="ECO:0000313" key="3">
    <source>
        <dbReference type="EMBL" id="HEN16453.1"/>
    </source>
</evidence>
<organism evidence="3">
    <name type="scientific">Schlesneria paludicola</name>
    <dbReference type="NCBI Taxonomy" id="360056"/>
    <lineage>
        <taxon>Bacteria</taxon>
        <taxon>Pseudomonadati</taxon>
        <taxon>Planctomycetota</taxon>
        <taxon>Planctomycetia</taxon>
        <taxon>Planctomycetales</taxon>
        <taxon>Planctomycetaceae</taxon>
        <taxon>Schlesneria</taxon>
    </lineage>
</organism>
<dbReference type="InterPro" id="IPR010895">
    <property type="entry name" value="CHRD"/>
</dbReference>
<feature type="chain" id="PRO_5028287025" evidence="1">
    <location>
        <begin position="27"/>
        <end position="158"/>
    </location>
</feature>
<keyword evidence="1" id="KW-0732">Signal</keyword>
<evidence type="ECO:0000256" key="1">
    <source>
        <dbReference type="SAM" id="SignalP"/>
    </source>
</evidence>
<protein>
    <submittedName>
        <fullName evidence="3">CHRD domain-containing protein</fullName>
    </submittedName>
</protein>
<evidence type="ECO:0000259" key="2">
    <source>
        <dbReference type="PROSITE" id="PS50933"/>
    </source>
</evidence>
<dbReference type="SMART" id="SM00754">
    <property type="entry name" value="CHRD"/>
    <property type="match status" value="1"/>
</dbReference>
<dbReference type="PROSITE" id="PS50933">
    <property type="entry name" value="CHRD"/>
    <property type="match status" value="1"/>
</dbReference>
<dbReference type="EMBL" id="DSOK01000369">
    <property type="protein sequence ID" value="HEN16453.1"/>
    <property type="molecule type" value="Genomic_DNA"/>
</dbReference>
<name>A0A7C2P4V0_9PLAN</name>